<protein>
    <submittedName>
        <fullName evidence="1">PiggyBac transposable element-derived protein 4-like</fullName>
    </submittedName>
</protein>
<name>A0ABD2ASQ1_VESMC</name>
<accession>A0ABD2ASQ1</accession>
<evidence type="ECO:0000313" key="1">
    <source>
        <dbReference type="EMBL" id="KAL2722920.1"/>
    </source>
</evidence>
<feature type="non-terminal residue" evidence="1">
    <location>
        <position position="1"/>
    </location>
</feature>
<keyword evidence="2" id="KW-1185">Reference proteome</keyword>
<organism evidence="1 2">
    <name type="scientific">Vespula maculifrons</name>
    <name type="common">Eastern yellow jacket</name>
    <name type="synonym">Wasp</name>
    <dbReference type="NCBI Taxonomy" id="7453"/>
    <lineage>
        <taxon>Eukaryota</taxon>
        <taxon>Metazoa</taxon>
        <taxon>Ecdysozoa</taxon>
        <taxon>Arthropoda</taxon>
        <taxon>Hexapoda</taxon>
        <taxon>Insecta</taxon>
        <taxon>Pterygota</taxon>
        <taxon>Neoptera</taxon>
        <taxon>Endopterygota</taxon>
        <taxon>Hymenoptera</taxon>
        <taxon>Apocrita</taxon>
        <taxon>Aculeata</taxon>
        <taxon>Vespoidea</taxon>
        <taxon>Vespidae</taxon>
        <taxon>Vespinae</taxon>
        <taxon>Vespula</taxon>
    </lineage>
</organism>
<gene>
    <name evidence="1" type="ORF">V1477_019511</name>
</gene>
<dbReference type="AlphaFoldDB" id="A0ABD2ASQ1"/>
<dbReference type="Proteomes" id="UP001607303">
    <property type="component" value="Unassembled WGS sequence"/>
</dbReference>
<sequence>FENENEENDQDSKVAIDGAVREEIQEDSRFERPLHHYFQISIKSNEYNNIFETKSQLKLLQKPAMNLIVNEQLFPTKVKCRFIQHMPDKPDKFGIKF</sequence>
<reference evidence="1 2" key="1">
    <citation type="journal article" date="2024" name="Ann. Entomol. Soc. Am.">
        <title>Genomic analyses of the southern and eastern yellowjacket wasps (Hymenoptera: Vespidae) reveal evolutionary signatures of social life.</title>
        <authorList>
            <person name="Catto M.A."/>
            <person name="Caine P.B."/>
            <person name="Orr S.E."/>
            <person name="Hunt B.G."/>
            <person name="Goodisman M.A.D."/>
        </authorList>
    </citation>
    <scope>NUCLEOTIDE SEQUENCE [LARGE SCALE GENOMIC DNA]</scope>
    <source>
        <strain evidence="1">232</strain>
        <tissue evidence="1">Head and thorax</tissue>
    </source>
</reference>
<comment type="caution">
    <text evidence="1">The sequence shown here is derived from an EMBL/GenBank/DDBJ whole genome shotgun (WGS) entry which is preliminary data.</text>
</comment>
<evidence type="ECO:0000313" key="2">
    <source>
        <dbReference type="Proteomes" id="UP001607303"/>
    </source>
</evidence>
<dbReference type="EMBL" id="JAYRBN010000115">
    <property type="protein sequence ID" value="KAL2722920.1"/>
    <property type="molecule type" value="Genomic_DNA"/>
</dbReference>
<proteinExistence type="predicted"/>